<evidence type="ECO:0000313" key="6">
    <source>
        <dbReference type="Proteomes" id="UP000192917"/>
    </source>
</evidence>
<keyword evidence="6" id="KW-1185">Reference proteome</keyword>
<dbReference type="InterPro" id="IPR006179">
    <property type="entry name" value="5_nucleotidase/apyrase"/>
</dbReference>
<dbReference type="Gene3D" id="3.60.21.10">
    <property type="match status" value="1"/>
</dbReference>
<comment type="similarity">
    <text evidence="2">Belongs to the 5'-nucleotidase family.</text>
</comment>
<dbReference type="GO" id="GO:0000166">
    <property type="term" value="F:nucleotide binding"/>
    <property type="evidence" value="ECO:0007669"/>
    <property type="project" value="UniProtKB-KW"/>
</dbReference>
<dbReference type="PANTHER" id="PTHR11575">
    <property type="entry name" value="5'-NUCLEOTIDASE-RELATED"/>
    <property type="match status" value="1"/>
</dbReference>
<accession>A0A1Y6CA65</accession>
<feature type="domain" description="Calcineurin-like phosphoesterase" evidence="3">
    <location>
        <begin position="51"/>
        <end position="233"/>
    </location>
</feature>
<keyword evidence="2" id="KW-0378">Hydrolase</keyword>
<dbReference type="EMBL" id="FWZX01000019">
    <property type="protein sequence ID" value="SMF53983.1"/>
    <property type="molecule type" value="Genomic_DNA"/>
</dbReference>
<evidence type="ECO:0000259" key="4">
    <source>
        <dbReference type="Pfam" id="PF02872"/>
    </source>
</evidence>
<organism evidence="5 6">
    <name type="scientific">Tistlia consotensis USBA 355</name>
    <dbReference type="NCBI Taxonomy" id="560819"/>
    <lineage>
        <taxon>Bacteria</taxon>
        <taxon>Pseudomonadati</taxon>
        <taxon>Pseudomonadota</taxon>
        <taxon>Alphaproteobacteria</taxon>
        <taxon>Rhodospirillales</taxon>
        <taxon>Rhodovibrionaceae</taxon>
        <taxon>Tistlia</taxon>
    </lineage>
</organism>
<keyword evidence="1 2" id="KW-0732">Signal</keyword>
<dbReference type="STRING" id="560819.SAMN05428998_11981"/>
<dbReference type="PRINTS" id="PR01607">
    <property type="entry name" value="APYRASEFAMLY"/>
</dbReference>
<sequence length="502" mass="53422">MTARLPKGLLAAALLVVGLAGTSAADVARAEPVKITLVTTNDMDRMEEKDGRGGFARLAAVLAAERATNPHVLFIHAGDAISPSLLSTFDQGAHVMALLNQLRPDVFVPGNHEFDFGPKVFAERMAQAHFPVLAANLRTVDGRRPDGITAGRILVVDGLTIGIVGVTLDDVPELSSPGDYRFLPPLQVAEELAADLRRQGAQLIIAVAHVGLQQDLEFLRSGAFDVVVSGHDHLLTTLYDGRSLLSESGAEADRVKVLTLTVEAGEKGVRWTPDLRVVDTAKVTPDPDIARQVAAYEEKLSGTLDVELGMTSTRLDSRRIEVRSRETAIGNLIADAMREMTGADIALINGGGIRGNKVYPPGSKLTARDILSELPFGNRTLLLEVSGAELRAALENGLSQVADAAGRFPQVSGMTVLADLSQPVGQRVQSIKVKGLPLDPKARYTLATNDFLARGGDGYDMLSGAKVVVSANDAGLMANQVIAYIRSIGYVAPQIEGRLQLQ</sequence>
<dbReference type="Pfam" id="PF00149">
    <property type="entry name" value="Metallophos"/>
    <property type="match status" value="1"/>
</dbReference>
<feature type="domain" description="5'-Nucleotidase C-terminal" evidence="4">
    <location>
        <begin position="317"/>
        <end position="463"/>
    </location>
</feature>
<dbReference type="AlphaFoldDB" id="A0A1Y6CA65"/>
<dbReference type="SUPFAM" id="SSF56300">
    <property type="entry name" value="Metallo-dependent phosphatases"/>
    <property type="match status" value="1"/>
</dbReference>
<evidence type="ECO:0000256" key="2">
    <source>
        <dbReference type="RuleBase" id="RU362119"/>
    </source>
</evidence>
<evidence type="ECO:0000259" key="3">
    <source>
        <dbReference type="Pfam" id="PF00149"/>
    </source>
</evidence>
<dbReference type="InterPro" id="IPR036907">
    <property type="entry name" value="5'-Nucleotdase_C_sf"/>
</dbReference>
<dbReference type="Proteomes" id="UP000192917">
    <property type="component" value="Unassembled WGS sequence"/>
</dbReference>
<gene>
    <name evidence="5" type="ORF">SAMN05428998_11981</name>
</gene>
<dbReference type="RefSeq" id="WP_085124577.1">
    <property type="nucleotide sequence ID" value="NZ_FWZX01000019.1"/>
</dbReference>
<proteinExistence type="inferred from homology"/>
<protein>
    <submittedName>
        <fullName evidence="5">2',3'-cyclic-nucleotide 2'-phosphodiesterase/5'-or 3'-nucleotidase, 5'-nucleotidase family</fullName>
    </submittedName>
</protein>
<feature type="chain" id="PRO_5011824515" evidence="2">
    <location>
        <begin position="25"/>
        <end position="502"/>
    </location>
</feature>
<evidence type="ECO:0000313" key="5">
    <source>
        <dbReference type="EMBL" id="SMF53983.1"/>
    </source>
</evidence>
<name>A0A1Y6CA65_9PROT</name>
<dbReference type="InterPro" id="IPR008334">
    <property type="entry name" value="5'-Nucleotdase_C"/>
</dbReference>
<reference evidence="5 6" key="1">
    <citation type="submission" date="2017-04" db="EMBL/GenBank/DDBJ databases">
        <authorList>
            <person name="Afonso C.L."/>
            <person name="Miller P.J."/>
            <person name="Scott M.A."/>
            <person name="Spackman E."/>
            <person name="Goraichik I."/>
            <person name="Dimitrov K.M."/>
            <person name="Suarez D.L."/>
            <person name="Swayne D.E."/>
        </authorList>
    </citation>
    <scope>NUCLEOTIDE SEQUENCE [LARGE SCALE GENOMIC DNA]</scope>
    <source>
        <strain evidence="5 6">USBA 355</strain>
    </source>
</reference>
<dbReference type="InterPro" id="IPR004843">
    <property type="entry name" value="Calcineurin-like_PHP"/>
</dbReference>
<dbReference type="Pfam" id="PF02872">
    <property type="entry name" value="5_nucleotid_C"/>
    <property type="match status" value="1"/>
</dbReference>
<dbReference type="InterPro" id="IPR029052">
    <property type="entry name" value="Metallo-depent_PP-like"/>
</dbReference>
<keyword evidence="2" id="KW-0547">Nucleotide-binding</keyword>
<dbReference type="Gene3D" id="3.90.780.10">
    <property type="entry name" value="5'-Nucleotidase, C-terminal domain"/>
    <property type="match status" value="1"/>
</dbReference>
<dbReference type="GO" id="GO:0016787">
    <property type="term" value="F:hydrolase activity"/>
    <property type="evidence" value="ECO:0007669"/>
    <property type="project" value="UniProtKB-KW"/>
</dbReference>
<evidence type="ECO:0000256" key="1">
    <source>
        <dbReference type="ARBA" id="ARBA00022729"/>
    </source>
</evidence>
<dbReference type="SUPFAM" id="SSF55816">
    <property type="entry name" value="5'-nucleotidase (syn. UDP-sugar hydrolase), C-terminal domain"/>
    <property type="match status" value="1"/>
</dbReference>
<dbReference type="GO" id="GO:0009166">
    <property type="term" value="P:nucleotide catabolic process"/>
    <property type="evidence" value="ECO:0007669"/>
    <property type="project" value="InterPro"/>
</dbReference>
<feature type="signal peptide" evidence="2">
    <location>
        <begin position="1"/>
        <end position="24"/>
    </location>
</feature>
<dbReference type="PANTHER" id="PTHR11575:SF24">
    <property type="entry name" value="5'-NUCLEOTIDASE"/>
    <property type="match status" value="1"/>
</dbReference>